<dbReference type="AlphaFoldDB" id="A0A915YJ11"/>
<protein>
    <submittedName>
        <fullName evidence="2">Uncharacterized protein</fullName>
    </submittedName>
</protein>
<evidence type="ECO:0000313" key="3">
    <source>
        <dbReference type="Proteomes" id="UP001060919"/>
    </source>
</evidence>
<keyword evidence="1" id="KW-0812">Transmembrane</keyword>
<sequence length="65" mass="7903">MKFLFQTYNLLFIGVLLFFETIVVVKTIFLYLNYLLFLLFEKLIFFAVFQNVNYTNNTFLMLKIL</sequence>
<accession>A0A915YJ11</accession>
<dbReference type="Proteomes" id="UP001060919">
    <property type="component" value="Chromosome"/>
</dbReference>
<dbReference type="KEGG" id="aup:AsAng_0048690"/>
<feature type="transmembrane region" description="Helical" evidence="1">
    <location>
        <begin position="31"/>
        <end position="49"/>
    </location>
</feature>
<keyword evidence="3" id="KW-1185">Reference proteome</keyword>
<evidence type="ECO:0000313" key="2">
    <source>
        <dbReference type="EMBL" id="BDS14102.1"/>
    </source>
</evidence>
<organism evidence="2 3">
    <name type="scientific">Aureispira anguillae</name>
    <dbReference type="NCBI Taxonomy" id="2864201"/>
    <lineage>
        <taxon>Bacteria</taxon>
        <taxon>Pseudomonadati</taxon>
        <taxon>Bacteroidota</taxon>
        <taxon>Saprospiria</taxon>
        <taxon>Saprospirales</taxon>
        <taxon>Saprospiraceae</taxon>
        <taxon>Aureispira</taxon>
    </lineage>
</organism>
<feature type="transmembrane region" description="Helical" evidence="1">
    <location>
        <begin position="7"/>
        <end position="25"/>
    </location>
</feature>
<reference evidence="2" key="1">
    <citation type="submission" date="2022-09" db="EMBL/GenBank/DDBJ databases">
        <title>Aureispira anguillicida sp. nov., isolated from Leptocephalus of Japanese eel Anguilla japonica.</title>
        <authorList>
            <person name="Yuasa K."/>
            <person name="Mekata T."/>
            <person name="Ikunari K."/>
        </authorList>
    </citation>
    <scope>NUCLEOTIDE SEQUENCE</scope>
    <source>
        <strain evidence="2">EL160426</strain>
    </source>
</reference>
<dbReference type="EMBL" id="AP026867">
    <property type="protein sequence ID" value="BDS14102.1"/>
    <property type="molecule type" value="Genomic_DNA"/>
</dbReference>
<keyword evidence="1" id="KW-0472">Membrane</keyword>
<name>A0A915YJ11_9BACT</name>
<keyword evidence="1" id="KW-1133">Transmembrane helix</keyword>
<gene>
    <name evidence="2" type="ORF">AsAng_0048690</name>
</gene>
<evidence type="ECO:0000256" key="1">
    <source>
        <dbReference type="SAM" id="Phobius"/>
    </source>
</evidence>
<proteinExistence type="predicted"/>